<evidence type="ECO:0000313" key="8">
    <source>
        <dbReference type="EMBL" id="RYU51401.1"/>
    </source>
</evidence>
<organism evidence="8 11">
    <name type="scientific">Aliivibrio finisterrensis</name>
    <dbReference type="NCBI Taxonomy" id="511998"/>
    <lineage>
        <taxon>Bacteria</taxon>
        <taxon>Pseudomonadati</taxon>
        <taxon>Pseudomonadota</taxon>
        <taxon>Gammaproteobacteria</taxon>
        <taxon>Vibrionales</taxon>
        <taxon>Vibrionaceae</taxon>
        <taxon>Aliivibrio</taxon>
    </lineage>
</organism>
<keyword evidence="12" id="KW-1185">Reference proteome</keyword>
<feature type="transmembrane region" description="Helical" evidence="6">
    <location>
        <begin position="258"/>
        <end position="280"/>
    </location>
</feature>
<feature type="transmembrane region" description="Helical" evidence="6">
    <location>
        <begin position="88"/>
        <end position="106"/>
    </location>
</feature>
<accession>A0A4Q5KTY2</accession>
<gene>
    <name evidence="7" type="ORF">ERW49_05060</name>
    <name evidence="9" type="ORF">ERW53_09325</name>
    <name evidence="8" type="ORF">ERW57_09805</name>
</gene>
<dbReference type="OrthoDB" id="9815248at2"/>
<evidence type="ECO:0000313" key="9">
    <source>
        <dbReference type="EMBL" id="RYU64599.1"/>
    </source>
</evidence>
<evidence type="ECO:0000256" key="1">
    <source>
        <dbReference type="ARBA" id="ARBA00004651"/>
    </source>
</evidence>
<dbReference type="Proteomes" id="UP000294063">
    <property type="component" value="Unassembled WGS sequence"/>
</dbReference>
<evidence type="ECO:0000256" key="4">
    <source>
        <dbReference type="ARBA" id="ARBA00022989"/>
    </source>
</evidence>
<dbReference type="InterPro" id="IPR050833">
    <property type="entry name" value="Poly_Biosynth_Transport"/>
</dbReference>
<dbReference type="Pfam" id="PF01943">
    <property type="entry name" value="Polysacc_synt"/>
    <property type="match status" value="1"/>
</dbReference>
<evidence type="ECO:0000256" key="5">
    <source>
        <dbReference type="ARBA" id="ARBA00023136"/>
    </source>
</evidence>
<dbReference type="EMBL" id="SEZJ01000003">
    <property type="protein sequence ID" value="RYU47717.1"/>
    <property type="molecule type" value="Genomic_DNA"/>
</dbReference>
<dbReference type="RefSeq" id="WP_130047006.1">
    <property type="nucleotide sequence ID" value="NZ_SEZJ01000003.1"/>
</dbReference>
<name>A0A4Q5KTY2_9GAMM</name>
<feature type="transmembrane region" description="Helical" evidence="6">
    <location>
        <begin position="12"/>
        <end position="34"/>
    </location>
</feature>
<protein>
    <submittedName>
        <fullName evidence="8">Sugar translocase</fullName>
    </submittedName>
</protein>
<proteinExistence type="predicted"/>
<dbReference type="PANTHER" id="PTHR30250:SF11">
    <property type="entry name" value="O-ANTIGEN TRANSPORTER-RELATED"/>
    <property type="match status" value="1"/>
</dbReference>
<feature type="transmembrane region" description="Helical" evidence="6">
    <location>
        <begin position="178"/>
        <end position="198"/>
    </location>
</feature>
<dbReference type="GO" id="GO:0005886">
    <property type="term" value="C:plasma membrane"/>
    <property type="evidence" value="ECO:0007669"/>
    <property type="project" value="UniProtKB-SubCell"/>
</dbReference>
<dbReference type="GeneID" id="56274399"/>
<evidence type="ECO:0000256" key="2">
    <source>
        <dbReference type="ARBA" id="ARBA00022475"/>
    </source>
</evidence>
<feature type="transmembrane region" description="Helical" evidence="6">
    <location>
        <begin position="126"/>
        <end position="144"/>
    </location>
</feature>
<evidence type="ECO:0000313" key="11">
    <source>
        <dbReference type="Proteomes" id="UP000294063"/>
    </source>
</evidence>
<dbReference type="EMBL" id="SEZK01000014">
    <property type="protein sequence ID" value="RYU51401.1"/>
    <property type="molecule type" value="Genomic_DNA"/>
</dbReference>
<evidence type="ECO:0000313" key="7">
    <source>
        <dbReference type="EMBL" id="RYU47717.1"/>
    </source>
</evidence>
<evidence type="ECO:0000313" key="10">
    <source>
        <dbReference type="Proteomes" id="UP000293465"/>
    </source>
</evidence>
<evidence type="ECO:0000256" key="6">
    <source>
        <dbReference type="SAM" id="Phobius"/>
    </source>
</evidence>
<sequence>MKLLSLSPALKNMALYGSSIVLMKGVSLFMLPYIANHISQHELGRLELLSTFAMILSVILGLSLHEALYRFAGAEQDPHQKRRITGEIFTLTMIVGAIALPIIWLFSPFISEWKPEYADTIELELLLMPLAFEGMVAVVLASFRMREKAKLFFYLTTGRALLQAALTVIVLYQGYGVTAILFAGFISAALQVVVLVYLQSKQNKKVRGTGYLFNKEMAALCIPYCLPLMASGLVAFGLNGFERWILAENTSFSDLALYAVALKFALALTLLMQPFCMWWMPKRFDYLQSRGEKITAKMTQSSLVLLCGLTVLVCYLAPVLIEWLMPESYQQAKNIAVALIIVSAIKELNELINLGALAEKQTKKLLWINTLATGLGMIAILVLTPIYGMSGVIISLILAQTMRVILTFILSQSAHPLPYSLGKLSVLLLITSVSIALSLSSFSVGIQLMMAALCTTSVVIFASQLQLITLPKNEQGEKCL</sequence>
<reference evidence="10 11" key="1">
    <citation type="submission" date="2019-02" db="EMBL/GenBank/DDBJ databases">
        <title>Genome sequences of Aliivibrio finisterrensis strains from farmed Atlantic salmon.</title>
        <authorList>
            <person name="Bowman J.P."/>
        </authorList>
    </citation>
    <scope>NUCLEOTIDE SEQUENCE [LARGE SCALE GENOMIC DNA]</scope>
    <source>
        <strain evidence="9 12">A21</strain>
        <strain evidence="7 10">A32</strain>
        <strain evidence="8 11">A46</strain>
    </source>
</reference>
<feature type="transmembrane region" description="Helical" evidence="6">
    <location>
        <begin position="301"/>
        <end position="323"/>
    </location>
</feature>
<evidence type="ECO:0000256" key="3">
    <source>
        <dbReference type="ARBA" id="ARBA00022692"/>
    </source>
</evidence>
<feature type="transmembrane region" description="Helical" evidence="6">
    <location>
        <begin position="218"/>
        <end position="238"/>
    </location>
</feature>
<feature type="transmembrane region" description="Helical" evidence="6">
    <location>
        <begin position="46"/>
        <end position="68"/>
    </location>
</feature>
<feature type="transmembrane region" description="Helical" evidence="6">
    <location>
        <begin position="151"/>
        <end position="172"/>
    </location>
</feature>
<comment type="subcellular location">
    <subcellularLocation>
        <location evidence="1">Cell membrane</location>
        <topology evidence="1">Multi-pass membrane protein</topology>
    </subcellularLocation>
</comment>
<keyword evidence="4 6" id="KW-1133">Transmembrane helix</keyword>
<feature type="transmembrane region" description="Helical" evidence="6">
    <location>
        <begin position="335"/>
        <end position="358"/>
    </location>
</feature>
<dbReference type="PANTHER" id="PTHR30250">
    <property type="entry name" value="PST FAMILY PREDICTED COLANIC ACID TRANSPORTER"/>
    <property type="match status" value="1"/>
</dbReference>
<dbReference type="EMBL" id="SEZN01000014">
    <property type="protein sequence ID" value="RYU64599.1"/>
    <property type="molecule type" value="Genomic_DNA"/>
</dbReference>
<keyword evidence="2" id="KW-1003">Cell membrane</keyword>
<dbReference type="Proteomes" id="UP000293465">
    <property type="component" value="Unassembled WGS sequence"/>
</dbReference>
<evidence type="ECO:0000313" key="12">
    <source>
        <dbReference type="Proteomes" id="UP000294166"/>
    </source>
</evidence>
<dbReference type="InterPro" id="IPR002797">
    <property type="entry name" value="Polysacc_synth"/>
</dbReference>
<keyword evidence="5 6" id="KW-0472">Membrane</keyword>
<dbReference type="Proteomes" id="UP000294166">
    <property type="component" value="Unassembled WGS sequence"/>
</dbReference>
<comment type="caution">
    <text evidence="8">The sequence shown here is derived from an EMBL/GenBank/DDBJ whole genome shotgun (WGS) entry which is preliminary data.</text>
</comment>
<dbReference type="AlphaFoldDB" id="A0A4Q5KTY2"/>
<keyword evidence="3 6" id="KW-0812">Transmembrane</keyword>
<feature type="transmembrane region" description="Helical" evidence="6">
    <location>
        <begin position="424"/>
        <end position="442"/>
    </location>
</feature>